<name>A0ABN9UQY7_9DINO</name>
<protein>
    <submittedName>
        <fullName evidence="2">Uncharacterized protein</fullName>
    </submittedName>
</protein>
<accession>A0ABN9UQY7</accession>
<evidence type="ECO:0000313" key="3">
    <source>
        <dbReference type="Proteomes" id="UP001189429"/>
    </source>
</evidence>
<reference evidence="2" key="1">
    <citation type="submission" date="2023-10" db="EMBL/GenBank/DDBJ databases">
        <authorList>
            <person name="Chen Y."/>
            <person name="Shah S."/>
            <person name="Dougan E. K."/>
            <person name="Thang M."/>
            <person name="Chan C."/>
        </authorList>
    </citation>
    <scope>NUCLEOTIDE SEQUENCE [LARGE SCALE GENOMIC DNA]</scope>
</reference>
<sequence length="830" mass="92756">MSLGVHDSILEFLVSHRIFRAGEKLVVSDSSSQHGGFLEELSAALLGLWKFVQFSESRWLTVGRACRPITCGFLSGLDLVCQRIIDMPHTSTYYIGGVRRILPNVHRRFILVASLTTWLPDEIFQLLLRDDRLMKQIDAVTEAMDDEFEYLCFMSSEVYDLLAVACPGMSGFDLRCDVLGAAHVLRAFIWFRSLRKLNEYPLCLAMGDVRANVGELLQGDEPDEDVAARIWRLGRKRLAPLPRIWSALELLKETSFSTRIVEQMHAHAAVHARFHPEYDLETVRVRAFCSLVNALMPSPTADEKALEKERATLERLRAKRPRRLNARSLCIKDLIELCTQRRAQGKIKRHCPNLQQDLLAKGAAMFQNISAERRREYDAVVVRAQAEAIRATSNSIEESQRRLAELIERHEKAMEALRAEGPPLTLVSAKLSTEQAARLEGAFGDQRQLRDVDVLARRAAVQEASMPGAAFFQALGEMPVAPLPESSRPAPPSWVSRVAQERASFRKTVFKVTVGTDELYLLFLFAMQSPATVVFARLNHAVRPALVGVFNMEALDAASGQWPIEFTTDFAQFVSADDLPDVPASDVAVLTGARYLGGARVGARSGWQPLDAMLGQFPPRPAAPKKEASEAWHEDLSKVKPYLKRFLEQARSGPSSASARPAGADDHDDFGVGALSDEDLDELFAALSEARQLIVDTVEVDEDFHVNVLGGLWTMVHRGVSHDAYQGTVIRRQSQASKFAVSYGFQAAQRFNVTLYGEEGALTLAQAWVRKSQFYYNIWKAQPLHDYIFSAAELRAWEPPPALVALIERLPPGRARSRAVSLRDFRLARP</sequence>
<keyword evidence="3" id="KW-1185">Reference proteome</keyword>
<proteinExistence type="predicted"/>
<evidence type="ECO:0000313" key="2">
    <source>
        <dbReference type="EMBL" id="CAK0862383.1"/>
    </source>
</evidence>
<comment type="caution">
    <text evidence="2">The sequence shown here is derived from an EMBL/GenBank/DDBJ whole genome shotgun (WGS) entry which is preliminary data.</text>
</comment>
<feature type="coiled-coil region" evidence="1">
    <location>
        <begin position="389"/>
        <end position="420"/>
    </location>
</feature>
<dbReference type="Proteomes" id="UP001189429">
    <property type="component" value="Unassembled WGS sequence"/>
</dbReference>
<organism evidence="2 3">
    <name type="scientific">Prorocentrum cordatum</name>
    <dbReference type="NCBI Taxonomy" id="2364126"/>
    <lineage>
        <taxon>Eukaryota</taxon>
        <taxon>Sar</taxon>
        <taxon>Alveolata</taxon>
        <taxon>Dinophyceae</taxon>
        <taxon>Prorocentrales</taxon>
        <taxon>Prorocentraceae</taxon>
        <taxon>Prorocentrum</taxon>
    </lineage>
</organism>
<gene>
    <name evidence="2" type="ORF">PCOR1329_LOCUS50818</name>
</gene>
<keyword evidence="1" id="KW-0175">Coiled coil</keyword>
<evidence type="ECO:0000256" key="1">
    <source>
        <dbReference type="SAM" id="Coils"/>
    </source>
</evidence>
<dbReference type="EMBL" id="CAUYUJ010016157">
    <property type="protein sequence ID" value="CAK0862383.1"/>
    <property type="molecule type" value="Genomic_DNA"/>
</dbReference>